<reference evidence="2 3" key="1">
    <citation type="submission" date="2017-08" db="EMBL/GenBank/DDBJ databases">
        <title>Reclassification of Bisgaard taxon 37 and 44.</title>
        <authorList>
            <person name="Christensen H."/>
        </authorList>
    </citation>
    <scope>NUCLEOTIDE SEQUENCE [LARGE SCALE GENOMIC DNA]</scope>
    <source>
        <strain evidence="2 3">B96_4</strain>
    </source>
</reference>
<dbReference type="OrthoDB" id="8794567at2"/>
<dbReference type="Proteomes" id="UP000266258">
    <property type="component" value="Unassembled WGS sequence"/>
</dbReference>
<dbReference type="Pfam" id="PF04287">
    <property type="entry name" value="DUF446"/>
    <property type="match status" value="1"/>
</dbReference>
<dbReference type="InterPro" id="IPR036814">
    <property type="entry name" value="YqcC-like_sf"/>
</dbReference>
<gene>
    <name evidence="2" type="ORF">CJP74_05410</name>
</gene>
<feature type="domain" description="YqcC-like" evidence="1">
    <location>
        <begin position="7"/>
        <end position="91"/>
    </location>
</feature>
<dbReference type="RefSeq" id="WP_119497263.1">
    <property type="nucleotide sequence ID" value="NZ_NRJH01000045.1"/>
</dbReference>
<evidence type="ECO:0000313" key="3">
    <source>
        <dbReference type="Proteomes" id="UP000266258"/>
    </source>
</evidence>
<evidence type="ECO:0000313" key="2">
    <source>
        <dbReference type="EMBL" id="RIY32205.1"/>
    </source>
</evidence>
<protein>
    <recommendedName>
        <fullName evidence="1">YqcC-like domain-containing protein</fullName>
    </recommendedName>
</protein>
<organism evidence="2 3">
    <name type="scientific">Psittacicella melopsittaci</name>
    <dbReference type="NCBI Taxonomy" id="2028576"/>
    <lineage>
        <taxon>Bacteria</taxon>
        <taxon>Pseudomonadati</taxon>
        <taxon>Pseudomonadota</taxon>
        <taxon>Gammaproteobacteria</taxon>
        <taxon>Pasteurellales</taxon>
        <taxon>Psittacicellaceae</taxon>
        <taxon>Psittacicella</taxon>
    </lineage>
</organism>
<proteinExistence type="predicted"/>
<name>A0A3A1Y3R3_9GAMM</name>
<comment type="caution">
    <text evidence="2">The sequence shown here is derived from an EMBL/GenBank/DDBJ whole genome shotgun (WGS) entry which is preliminary data.</text>
</comment>
<accession>A0A3A1Y3R3</accession>
<keyword evidence="3" id="KW-1185">Reference proteome</keyword>
<dbReference type="EMBL" id="NRJH01000045">
    <property type="protein sequence ID" value="RIY32205.1"/>
    <property type="molecule type" value="Genomic_DNA"/>
</dbReference>
<dbReference type="InterPro" id="IPR023376">
    <property type="entry name" value="YqcC-like_dom"/>
</dbReference>
<sequence length="118" mass="14261">MSNLKQQITQHLEKTKDFLHQSPQFDTQNLTVEQRQYKEPFGIDQMKPEQWLSHIYIDYALLALASEQYDVFQSIDGFTYFFEYSWRNQSHPDYVEAISLIREYEQLIKTFIAQQNKK</sequence>
<dbReference type="SUPFAM" id="SSF158452">
    <property type="entry name" value="YqcC-like"/>
    <property type="match status" value="1"/>
</dbReference>
<dbReference type="Gene3D" id="1.20.1440.40">
    <property type="entry name" value="YqcC-like"/>
    <property type="match status" value="1"/>
</dbReference>
<dbReference type="AlphaFoldDB" id="A0A3A1Y3R3"/>
<evidence type="ECO:0000259" key="1">
    <source>
        <dbReference type="Pfam" id="PF04287"/>
    </source>
</evidence>